<feature type="transmembrane region" description="Helical" evidence="1">
    <location>
        <begin position="96"/>
        <end position="113"/>
    </location>
</feature>
<feature type="transmembrane region" description="Helical" evidence="1">
    <location>
        <begin position="56"/>
        <end position="75"/>
    </location>
</feature>
<evidence type="ECO:0000313" key="3">
    <source>
        <dbReference type="Proteomes" id="UP000272528"/>
    </source>
</evidence>
<dbReference type="Proteomes" id="UP000272528">
    <property type="component" value="Chromosome"/>
</dbReference>
<dbReference type="OrthoDB" id="2605076at2"/>
<dbReference type="EMBL" id="CP034437">
    <property type="protein sequence ID" value="AZN41449.1"/>
    <property type="molecule type" value="Genomic_DNA"/>
</dbReference>
<evidence type="ECO:0000313" key="2">
    <source>
        <dbReference type="EMBL" id="AZN41449.1"/>
    </source>
</evidence>
<dbReference type="AlphaFoldDB" id="A0A3Q8X6A3"/>
<accession>A0A3Q8X6A3</accession>
<proteinExistence type="predicted"/>
<dbReference type="KEGG" id="palb:EJC50_18565"/>
<keyword evidence="1" id="KW-1133">Transmembrane helix</keyword>
<sequence length="154" mass="17282">MDPLLREHKKHAMAGFLSVLLTGVVSIIGIVNWFSLRGLVIALLGYFKVDPFKWQAVDYSLLIILGIGWLVFVYFSQYLFKKHALTGGLWKSFTKLLSIQAWILFACGLPYLLTGMRSKLETDWILVAVEGVCALVFTILSAKLEKKAIASDQN</sequence>
<keyword evidence="3" id="KW-1185">Reference proteome</keyword>
<feature type="transmembrane region" description="Helical" evidence="1">
    <location>
        <begin position="12"/>
        <end position="36"/>
    </location>
</feature>
<feature type="transmembrane region" description="Helical" evidence="1">
    <location>
        <begin position="125"/>
        <end position="144"/>
    </location>
</feature>
<name>A0A3Q8X6A3_9BACL</name>
<keyword evidence="1" id="KW-0812">Transmembrane</keyword>
<evidence type="ECO:0000256" key="1">
    <source>
        <dbReference type="SAM" id="Phobius"/>
    </source>
</evidence>
<dbReference type="RefSeq" id="WP_126017156.1">
    <property type="nucleotide sequence ID" value="NZ_CP034437.1"/>
</dbReference>
<reference evidence="3" key="1">
    <citation type="submission" date="2018-12" db="EMBL/GenBank/DDBJ databases">
        <title>Genome sequence of Peanibacillus sp.</title>
        <authorList>
            <person name="Subramani G."/>
            <person name="Srinivasan S."/>
            <person name="Kim M.K."/>
        </authorList>
    </citation>
    <scope>NUCLEOTIDE SEQUENCE [LARGE SCALE GENOMIC DNA]</scope>
    <source>
        <strain evidence="3">18JY67-1</strain>
    </source>
</reference>
<organism evidence="2 3">
    <name type="scientific">Paenibacillus albus</name>
    <dbReference type="NCBI Taxonomy" id="2495582"/>
    <lineage>
        <taxon>Bacteria</taxon>
        <taxon>Bacillati</taxon>
        <taxon>Bacillota</taxon>
        <taxon>Bacilli</taxon>
        <taxon>Bacillales</taxon>
        <taxon>Paenibacillaceae</taxon>
        <taxon>Paenibacillus</taxon>
    </lineage>
</organism>
<keyword evidence="1" id="KW-0472">Membrane</keyword>
<protein>
    <submittedName>
        <fullName evidence="2">Uncharacterized protein</fullName>
    </submittedName>
</protein>
<gene>
    <name evidence="2" type="ORF">EJC50_18565</name>
</gene>